<dbReference type="EMBL" id="JAPWDV010000001">
    <property type="protein sequence ID" value="KAJ6225343.1"/>
    <property type="molecule type" value="Genomic_DNA"/>
</dbReference>
<evidence type="ECO:0000256" key="7">
    <source>
        <dbReference type="ARBA" id="ARBA00022771"/>
    </source>
</evidence>
<feature type="domain" description="SP-RING-type" evidence="14">
    <location>
        <begin position="159"/>
        <end position="245"/>
    </location>
</feature>
<dbReference type="GO" id="GO:0005634">
    <property type="term" value="C:nucleus"/>
    <property type="evidence" value="ECO:0007669"/>
    <property type="project" value="UniProtKB-SubCell"/>
</dbReference>
<dbReference type="InterPro" id="IPR026846">
    <property type="entry name" value="Nse2(Mms21)"/>
</dbReference>
<gene>
    <name evidence="15" type="ORF">RDWZM_003888</name>
</gene>
<dbReference type="PROSITE" id="PS51044">
    <property type="entry name" value="ZF_SP_RING"/>
    <property type="match status" value="1"/>
</dbReference>
<evidence type="ECO:0000256" key="1">
    <source>
        <dbReference type="ARBA" id="ARBA00004123"/>
    </source>
</evidence>
<dbReference type="SUPFAM" id="SSF57850">
    <property type="entry name" value="RING/U-box"/>
    <property type="match status" value="1"/>
</dbReference>
<keyword evidence="6" id="KW-0479">Metal-binding</keyword>
<dbReference type="CDD" id="cd16651">
    <property type="entry name" value="SPL-RING_NSE2"/>
    <property type="match status" value="1"/>
</dbReference>
<evidence type="ECO:0000313" key="15">
    <source>
        <dbReference type="EMBL" id="KAJ6225343.1"/>
    </source>
</evidence>
<dbReference type="Proteomes" id="UP001142055">
    <property type="component" value="Chromosome 1"/>
</dbReference>
<dbReference type="GO" id="GO:0061665">
    <property type="term" value="F:SUMO ligase activity"/>
    <property type="evidence" value="ECO:0007669"/>
    <property type="project" value="TreeGrafter"/>
</dbReference>
<keyword evidence="10" id="KW-0539">Nucleus</keyword>
<evidence type="ECO:0000259" key="14">
    <source>
        <dbReference type="PROSITE" id="PS51044"/>
    </source>
</evidence>
<protein>
    <recommendedName>
        <fullName evidence="4">E3 SUMO-protein ligase NSE2</fullName>
    </recommendedName>
    <alternativeName>
        <fullName evidence="11">E3 SUMO-protein transferase NSE2</fullName>
    </alternativeName>
    <alternativeName>
        <fullName evidence="12">Non-structural maintenance of chromosomes element 2 homolog</fullName>
    </alternativeName>
</protein>
<dbReference type="GO" id="GO:0016925">
    <property type="term" value="P:protein sumoylation"/>
    <property type="evidence" value="ECO:0007669"/>
    <property type="project" value="TreeGrafter"/>
</dbReference>
<evidence type="ECO:0000256" key="6">
    <source>
        <dbReference type="ARBA" id="ARBA00022723"/>
    </source>
</evidence>
<comment type="pathway">
    <text evidence="2">Protein modification; protein sumoylation.</text>
</comment>
<dbReference type="InterPro" id="IPR004181">
    <property type="entry name" value="Znf_MIZ"/>
</dbReference>
<evidence type="ECO:0000256" key="3">
    <source>
        <dbReference type="ARBA" id="ARBA00008212"/>
    </source>
</evidence>
<dbReference type="Pfam" id="PF11789">
    <property type="entry name" value="zf-Nse"/>
    <property type="match status" value="1"/>
</dbReference>
<evidence type="ECO:0000256" key="11">
    <source>
        <dbReference type="ARBA" id="ARBA00031731"/>
    </source>
</evidence>
<organism evidence="15 16">
    <name type="scientific">Blomia tropicalis</name>
    <name type="common">Mite</name>
    <dbReference type="NCBI Taxonomy" id="40697"/>
    <lineage>
        <taxon>Eukaryota</taxon>
        <taxon>Metazoa</taxon>
        <taxon>Ecdysozoa</taxon>
        <taxon>Arthropoda</taxon>
        <taxon>Chelicerata</taxon>
        <taxon>Arachnida</taxon>
        <taxon>Acari</taxon>
        <taxon>Acariformes</taxon>
        <taxon>Sarcoptiformes</taxon>
        <taxon>Astigmata</taxon>
        <taxon>Glycyphagoidea</taxon>
        <taxon>Echimyopodidae</taxon>
        <taxon>Blomia</taxon>
    </lineage>
</organism>
<evidence type="ECO:0000256" key="5">
    <source>
        <dbReference type="ARBA" id="ARBA00022679"/>
    </source>
</evidence>
<evidence type="ECO:0000256" key="2">
    <source>
        <dbReference type="ARBA" id="ARBA00004718"/>
    </source>
</evidence>
<accession>A0A9Q0MHQ6</accession>
<evidence type="ECO:0000256" key="4">
    <source>
        <dbReference type="ARBA" id="ARBA00020923"/>
    </source>
</evidence>
<comment type="similarity">
    <text evidence="3">Belongs to the NSE2 family.</text>
</comment>
<dbReference type="Gene3D" id="3.30.40.10">
    <property type="entry name" value="Zinc/RING finger domain, C3HC4 (zinc finger)"/>
    <property type="match status" value="1"/>
</dbReference>
<evidence type="ECO:0000313" key="16">
    <source>
        <dbReference type="Proteomes" id="UP001142055"/>
    </source>
</evidence>
<dbReference type="PANTHER" id="PTHR21330">
    <property type="entry name" value="E3 SUMO-PROTEIN LIGASE NSE2"/>
    <property type="match status" value="1"/>
</dbReference>
<dbReference type="GO" id="GO:0000724">
    <property type="term" value="P:double-strand break repair via homologous recombination"/>
    <property type="evidence" value="ECO:0007669"/>
    <property type="project" value="InterPro"/>
</dbReference>
<comment type="subcellular location">
    <subcellularLocation>
        <location evidence="1">Nucleus</location>
    </subcellularLocation>
</comment>
<sequence>MSPRFSSQLNLSQTSDVIKTPHDQKIEDILRNKESLLKFTKLLKDNREKFGTAFTSSQKERLFDNMTIFCKREAEYNLEKKAIQSVKSEVVSSIEDSTIREQAIEMGIAKYIEQIPYQAIFCQYLENLKSNQTEFDLNNDQSYTTLTQILDMTTEDQDAKIDLMEESTQFQIPIDPFMKIPISIPVRNMKCKHVYDKEQFFKIFESRPRNSMIKCPVSGCVNKKVSIEDVEEDVELRSKIEKFKQENDSTEDC</sequence>
<reference evidence="15" key="1">
    <citation type="submission" date="2022-12" db="EMBL/GenBank/DDBJ databases">
        <title>Genome assemblies of Blomia tropicalis.</title>
        <authorList>
            <person name="Cui Y."/>
        </authorList>
    </citation>
    <scope>NUCLEOTIDE SEQUENCE</scope>
    <source>
        <tissue evidence="15">Adult mites</tissue>
    </source>
</reference>
<dbReference type="AlphaFoldDB" id="A0A9Q0MHQ6"/>
<comment type="caution">
    <text evidence="15">The sequence shown here is derived from an EMBL/GenBank/DDBJ whole genome shotgun (WGS) entry which is preliminary data.</text>
</comment>
<evidence type="ECO:0000256" key="10">
    <source>
        <dbReference type="ARBA" id="ARBA00023242"/>
    </source>
</evidence>
<evidence type="ECO:0000256" key="13">
    <source>
        <dbReference type="PROSITE-ProRule" id="PRU00452"/>
    </source>
</evidence>
<dbReference type="InterPro" id="IPR013083">
    <property type="entry name" value="Znf_RING/FYVE/PHD"/>
</dbReference>
<dbReference type="PANTHER" id="PTHR21330:SF1">
    <property type="entry name" value="E3 SUMO-PROTEIN LIGASE NSE2"/>
    <property type="match status" value="1"/>
</dbReference>
<keyword evidence="5" id="KW-0808">Transferase</keyword>
<dbReference type="GO" id="GO:0030915">
    <property type="term" value="C:Smc5-Smc6 complex"/>
    <property type="evidence" value="ECO:0007669"/>
    <property type="project" value="InterPro"/>
</dbReference>
<keyword evidence="9" id="KW-0862">Zinc</keyword>
<keyword evidence="8" id="KW-0833">Ubl conjugation pathway</keyword>
<evidence type="ECO:0000256" key="9">
    <source>
        <dbReference type="ARBA" id="ARBA00022833"/>
    </source>
</evidence>
<proteinExistence type="inferred from homology"/>
<name>A0A9Q0MHQ6_BLOTA</name>
<evidence type="ECO:0000256" key="8">
    <source>
        <dbReference type="ARBA" id="ARBA00022786"/>
    </source>
</evidence>
<keyword evidence="7 13" id="KW-0863">Zinc-finger</keyword>
<evidence type="ECO:0000256" key="12">
    <source>
        <dbReference type="ARBA" id="ARBA00032533"/>
    </source>
</evidence>
<dbReference type="GO" id="GO:0008270">
    <property type="term" value="F:zinc ion binding"/>
    <property type="evidence" value="ECO:0007669"/>
    <property type="project" value="UniProtKB-KW"/>
</dbReference>
<keyword evidence="16" id="KW-1185">Reference proteome</keyword>